<accession>A0A286I931</accession>
<dbReference type="Gene3D" id="3.30.300.30">
    <property type="match status" value="1"/>
</dbReference>
<name>A0A286I931_9HYPH</name>
<comment type="similarity">
    <text evidence="1">Belongs to the ATP-dependent AMP-binding enzyme family.</text>
</comment>
<organism evidence="8 9">
    <name type="scientific">Hoeflea halophila</name>
    <dbReference type="NCBI Taxonomy" id="714899"/>
    <lineage>
        <taxon>Bacteria</taxon>
        <taxon>Pseudomonadati</taxon>
        <taxon>Pseudomonadota</taxon>
        <taxon>Alphaproteobacteria</taxon>
        <taxon>Hyphomicrobiales</taxon>
        <taxon>Rhizobiaceae</taxon>
        <taxon>Hoeflea</taxon>
    </lineage>
</organism>
<dbReference type="GO" id="GO:0004321">
    <property type="term" value="F:fatty-acyl-CoA synthase activity"/>
    <property type="evidence" value="ECO:0007669"/>
    <property type="project" value="TreeGrafter"/>
</dbReference>
<dbReference type="GO" id="GO:0015645">
    <property type="term" value="F:fatty acid ligase activity"/>
    <property type="evidence" value="ECO:0007669"/>
    <property type="project" value="TreeGrafter"/>
</dbReference>
<dbReference type="EMBL" id="OCPC01000002">
    <property type="protein sequence ID" value="SOE16625.1"/>
    <property type="molecule type" value="Genomic_DNA"/>
</dbReference>
<keyword evidence="5" id="KW-0067">ATP-binding</keyword>
<dbReference type="AlphaFoldDB" id="A0A286I931"/>
<dbReference type="InterPro" id="IPR051087">
    <property type="entry name" value="Mitochondrial_ACSM"/>
</dbReference>
<dbReference type="RefSeq" id="WP_097107607.1">
    <property type="nucleotide sequence ID" value="NZ_OCPC01000002.1"/>
</dbReference>
<keyword evidence="2" id="KW-0436">Ligase</keyword>
<evidence type="ECO:0000256" key="3">
    <source>
        <dbReference type="ARBA" id="ARBA00022723"/>
    </source>
</evidence>
<dbReference type="InterPro" id="IPR025110">
    <property type="entry name" value="AMP-bd_C"/>
</dbReference>
<dbReference type="GO" id="GO:0005524">
    <property type="term" value="F:ATP binding"/>
    <property type="evidence" value="ECO:0007669"/>
    <property type="project" value="UniProtKB-KW"/>
</dbReference>
<feature type="domain" description="AMP-dependent synthetase/ligase" evidence="6">
    <location>
        <begin position="33"/>
        <end position="407"/>
    </location>
</feature>
<evidence type="ECO:0000256" key="4">
    <source>
        <dbReference type="ARBA" id="ARBA00022741"/>
    </source>
</evidence>
<dbReference type="GO" id="GO:0006637">
    <property type="term" value="P:acyl-CoA metabolic process"/>
    <property type="evidence" value="ECO:0007669"/>
    <property type="project" value="TreeGrafter"/>
</dbReference>
<dbReference type="PROSITE" id="PS00455">
    <property type="entry name" value="AMP_BINDING"/>
    <property type="match status" value="1"/>
</dbReference>
<dbReference type="SUPFAM" id="SSF56801">
    <property type="entry name" value="Acetyl-CoA synthetase-like"/>
    <property type="match status" value="1"/>
</dbReference>
<feature type="domain" description="AMP-binding enzyme C-terminal" evidence="7">
    <location>
        <begin position="457"/>
        <end position="535"/>
    </location>
</feature>
<evidence type="ECO:0000313" key="8">
    <source>
        <dbReference type="EMBL" id="SOE16625.1"/>
    </source>
</evidence>
<sequence length="554" mass="59390">MLLPEGNTLEEVAARFSWEVPEFFNIGSAVSDAWAAREPDRVCLEHFHPDRAPDRLTYGELARRSNAFARGLASLGVRTGDRVALMLPQGFETVIAHVAIYKLGAIAVPLALLFGVEAVEHRLSASGARVLVTTPGGCGKISSIRERLGELDAVVVAGGAEEDGGADADAVSFNGLENGHSDAPVALRTRADDPALMIFTSGTTGPPKGALHGHRVLIGHIPGVQTHHEFMPEPGDKLWTPADWAWAGGLLNVLLPGLLLGVPVVSSQAQKFDPELAYRIMAEMNVRNAFIPPTALRIMRTVSNPLSRHRLNLRTVGSGGEALGRETYDWAQKVLGLTINEFYGQTECNLVLSSSAMLGVSRGGAIGKPVPGHEVAVIDDQGQVVPDGTAGQIAVKRPDPVMFLGYWQNEAATEAKFIGDWMLTGDQGVRDAEGYFSFFGRDDDVITSSGYRIGPGEIEDCLTGHPAVALAAVVGKPDPVRTEIVKAYIVVAPGIDPDAELTESVRDWVKTRLSAHEYPREIEFVDSLPLTTTGKVIRRILRDQAIAEASKASV</sequence>
<dbReference type="InterPro" id="IPR020845">
    <property type="entry name" value="AMP-binding_CS"/>
</dbReference>
<dbReference type="Gene3D" id="3.40.50.12780">
    <property type="entry name" value="N-terminal domain of ligase-like"/>
    <property type="match status" value="1"/>
</dbReference>
<dbReference type="Pfam" id="PF13193">
    <property type="entry name" value="AMP-binding_C"/>
    <property type="match status" value="1"/>
</dbReference>
<dbReference type="GO" id="GO:0016405">
    <property type="term" value="F:CoA-ligase activity"/>
    <property type="evidence" value="ECO:0007669"/>
    <property type="project" value="UniProtKB-ARBA"/>
</dbReference>
<dbReference type="OrthoDB" id="9803968at2"/>
<dbReference type="InterPro" id="IPR000873">
    <property type="entry name" value="AMP-dep_synth/lig_dom"/>
</dbReference>
<reference evidence="9" key="1">
    <citation type="submission" date="2017-08" db="EMBL/GenBank/DDBJ databases">
        <authorList>
            <person name="Varghese N."/>
            <person name="Submissions S."/>
        </authorList>
    </citation>
    <scope>NUCLEOTIDE SEQUENCE [LARGE SCALE GENOMIC DNA]</scope>
    <source>
        <strain evidence="9">KCTC 23107</strain>
    </source>
</reference>
<dbReference type="PANTHER" id="PTHR43605:SF10">
    <property type="entry name" value="ACYL-COA SYNTHETASE MEDIUM CHAIN FAMILY MEMBER 3"/>
    <property type="match status" value="1"/>
</dbReference>
<evidence type="ECO:0000259" key="6">
    <source>
        <dbReference type="Pfam" id="PF00501"/>
    </source>
</evidence>
<dbReference type="InterPro" id="IPR042099">
    <property type="entry name" value="ANL_N_sf"/>
</dbReference>
<gene>
    <name evidence="8" type="ORF">SAMN05877838_1503</name>
</gene>
<keyword evidence="3" id="KW-0479">Metal-binding</keyword>
<evidence type="ECO:0000256" key="2">
    <source>
        <dbReference type="ARBA" id="ARBA00022598"/>
    </source>
</evidence>
<dbReference type="PANTHER" id="PTHR43605">
    <property type="entry name" value="ACYL-COENZYME A SYNTHETASE"/>
    <property type="match status" value="1"/>
</dbReference>
<dbReference type="GO" id="GO:0006633">
    <property type="term" value="P:fatty acid biosynthetic process"/>
    <property type="evidence" value="ECO:0007669"/>
    <property type="project" value="TreeGrafter"/>
</dbReference>
<dbReference type="Pfam" id="PF00501">
    <property type="entry name" value="AMP-binding"/>
    <property type="match status" value="1"/>
</dbReference>
<evidence type="ECO:0000256" key="5">
    <source>
        <dbReference type="ARBA" id="ARBA00022840"/>
    </source>
</evidence>
<dbReference type="InterPro" id="IPR045851">
    <property type="entry name" value="AMP-bd_C_sf"/>
</dbReference>
<evidence type="ECO:0000259" key="7">
    <source>
        <dbReference type="Pfam" id="PF13193"/>
    </source>
</evidence>
<dbReference type="FunFam" id="3.30.300.30:FF:000005">
    <property type="entry name" value="Acyl-coenzyme A synthetase ACSM5, mitochondrial"/>
    <property type="match status" value="1"/>
</dbReference>
<dbReference type="Proteomes" id="UP000219465">
    <property type="component" value="Unassembled WGS sequence"/>
</dbReference>
<keyword evidence="4" id="KW-0547">Nucleotide-binding</keyword>
<protein>
    <submittedName>
        <fullName evidence="8">Acetyl-CoA synthetase</fullName>
    </submittedName>
</protein>
<dbReference type="GO" id="GO:0046872">
    <property type="term" value="F:metal ion binding"/>
    <property type="evidence" value="ECO:0007669"/>
    <property type="project" value="UniProtKB-KW"/>
</dbReference>
<proteinExistence type="inferred from homology"/>
<keyword evidence="9" id="KW-1185">Reference proteome</keyword>
<evidence type="ECO:0000313" key="9">
    <source>
        <dbReference type="Proteomes" id="UP000219465"/>
    </source>
</evidence>
<evidence type="ECO:0000256" key="1">
    <source>
        <dbReference type="ARBA" id="ARBA00006432"/>
    </source>
</evidence>